<dbReference type="Gene3D" id="3.30.1130.10">
    <property type="match status" value="1"/>
</dbReference>
<comment type="function">
    <text evidence="6">Catalyzes the conversion of 7,8-dihydroneopterin to 6-hydroxymethyl-7,8-dihydropterin.</text>
</comment>
<gene>
    <name evidence="8" type="primary">folB</name>
    <name evidence="8" type="ORF">D5R40_14550</name>
</gene>
<evidence type="ECO:0000256" key="5">
    <source>
        <dbReference type="ARBA" id="ARBA00023239"/>
    </source>
</evidence>
<dbReference type="AlphaFoldDB" id="A0A3N6N8S4"/>
<evidence type="ECO:0000256" key="4">
    <source>
        <dbReference type="ARBA" id="ARBA00022909"/>
    </source>
</evidence>
<evidence type="ECO:0000256" key="2">
    <source>
        <dbReference type="ARBA" id="ARBA00005013"/>
    </source>
</evidence>
<dbReference type="InterPro" id="IPR006157">
    <property type="entry name" value="FolB_dom"/>
</dbReference>
<evidence type="ECO:0000256" key="3">
    <source>
        <dbReference type="ARBA" id="ARBA00005708"/>
    </source>
</evidence>
<evidence type="ECO:0000256" key="6">
    <source>
        <dbReference type="RuleBase" id="RU362079"/>
    </source>
</evidence>
<dbReference type="GO" id="GO:0046656">
    <property type="term" value="P:folic acid biosynthetic process"/>
    <property type="evidence" value="ECO:0007669"/>
    <property type="project" value="UniProtKB-UniRule"/>
</dbReference>
<dbReference type="GO" id="GO:0004150">
    <property type="term" value="F:dihydroneopterin aldolase activity"/>
    <property type="evidence" value="ECO:0007669"/>
    <property type="project" value="UniProtKB-UniRule"/>
</dbReference>
<dbReference type="EC" id="4.1.2.25" evidence="6"/>
<name>A0A3N6N8S4_9CYAN</name>
<comment type="pathway">
    <text evidence="2 6">Cofactor biosynthesis; tetrahydrofolate biosynthesis; 2-amino-4-hydroxy-6-hydroxymethyl-7,8-dihydropteridine diphosphate from 7,8-dihydroneopterin triphosphate: step 3/4.</text>
</comment>
<reference evidence="8 9" key="1">
    <citation type="journal article" date="2018" name="ACS Chem. Biol.">
        <title>Ketoreductase domain dysfunction expands chemodiversity: malyngamide biosynthesis in the cyanobacterium Okeania hirsuta.</title>
        <authorList>
            <person name="Moss N.A."/>
            <person name="Leao T."/>
            <person name="Rankin M."/>
            <person name="McCullough T.M."/>
            <person name="Qu P."/>
            <person name="Korobeynikov A."/>
            <person name="Smith J.L."/>
            <person name="Gerwick L."/>
            <person name="Gerwick W.H."/>
        </authorList>
    </citation>
    <scope>NUCLEOTIDE SEQUENCE [LARGE SCALE GENOMIC DNA]</scope>
    <source>
        <strain evidence="8 9">PAB10Feb10-1</strain>
    </source>
</reference>
<dbReference type="NCBIfam" id="TIGR00526">
    <property type="entry name" value="folB_dom"/>
    <property type="match status" value="1"/>
</dbReference>
<dbReference type="InterPro" id="IPR006156">
    <property type="entry name" value="Dihydroneopterin_aldolase"/>
</dbReference>
<comment type="caution">
    <text evidence="8">The sequence shown here is derived from an EMBL/GenBank/DDBJ whole genome shotgun (WGS) entry which is preliminary data.</text>
</comment>
<evidence type="ECO:0000313" key="9">
    <source>
        <dbReference type="Proteomes" id="UP000269154"/>
    </source>
</evidence>
<comment type="similarity">
    <text evidence="3 6">Belongs to the DHNA family.</text>
</comment>
<dbReference type="FunFam" id="3.30.1130.10:FF:000003">
    <property type="entry name" value="7,8-dihydroneopterin aldolase"/>
    <property type="match status" value="1"/>
</dbReference>
<evidence type="ECO:0000256" key="1">
    <source>
        <dbReference type="ARBA" id="ARBA00001353"/>
    </source>
</evidence>
<dbReference type="PANTHER" id="PTHR42844">
    <property type="entry name" value="DIHYDRONEOPTERIN ALDOLASE 1-RELATED"/>
    <property type="match status" value="1"/>
</dbReference>
<keyword evidence="4 6" id="KW-0289">Folate biosynthesis</keyword>
<dbReference type="EMBL" id="RCBY01000073">
    <property type="protein sequence ID" value="RQH42302.1"/>
    <property type="molecule type" value="Genomic_DNA"/>
</dbReference>
<dbReference type="SUPFAM" id="SSF55620">
    <property type="entry name" value="Tetrahydrobiopterin biosynthesis enzymes-like"/>
    <property type="match status" value="1"/>
</dbReference>
<dbReference type="GO" id="GO:0046654">
    <property type="term" value="P:tetrahydrofolate biosynthetic process"/>
    <property type="evidence" value="ECO:0007669"/>
    <property type="project" value="UniProtKB-UniRule"/>
</dbReference>
<dbReference type="RefSeq" id="WP_124146882.1">
    <property type="nucleotide sequence ID" value="NZ_CAWOKI010000205.1"/>
</dbReference>
<dbReference type="NCBIfam" id="TIGR00525">
    <property type="entry name" value="folB"/>
    <property type="match status" value="1"/>
</dbReference>
<dbReference type="CDD" id="cd00534">
    <property type="entry name" value="DHNA_DHNTPE"/>
    <property type="match status" value="1"/>
</dbReference>
<organism evidence="8 9">
    <name type="scientific">Okeania hirsuta</name>
    <dbReference type="NCBI Taxonomy" id="1458930"/>
    <lineage>
        <taxon>Bacteria</taxon>
        <taxon>Bacillati</taxon>
        <taxon>Cyanobacteriota</taxon>
        <taxon>Cyanophyceae</taxon>
        <taxon>Oscillatoriophycideae</taxon>
        <taxon>Oscillatoriales</taxon>
        <taxon>Microcoleaceae</taxon>
        <taxon>Okeania</taxon>
    </lineage>
</organism>
<evidence type="ECO:0000259" key="7">
    <source>
        <dbReference type="SMART" id="SM00905"/>
    </source>
</evidence>
<feature type="domain" description="Dihydroneopterin aldolase/epimerase" evidence="7">
    <location>
        <begin position="4"/>
        <end position="116"/>
    </location>
</feature>
<dbReference type="Proteomes" id="UP000269154">
    <property type="component" value="Unassembled WGS sequence"/>
</dbReference>
<accession>A0A3N6N8S4</accession>
<proteinExistence type="inferred from homology"/>
<dbReference type="GO" id="GO:0005737">
    <property type="term" value="C:cytoplasm"/>
    <property type="evidence" value="ECO:0007669"/>
    <property type="project" value="TreeGrafter"/>
</dbReference>
<sequence>MDSISITGIRCYGYIGFFPEEKVLGQWFEVDLILGLDLNAASKSDALEDTVDYGSIVNTVQQLVKNSKFALLEKAADTIATAILQEPLVQNVKVSLTKLAAPIPDFSGKVTIEITRAKEALVYNSFS</sequence>
<dbReference type="Pfam" id="PF02152">
    <property type="entry name" value="FolB"/>
    <property type="match status" value="1"/>
</dbReference>
<comment type="catalytic activity">
    <reaction evidence="1 6">
        <text>7,8-dihydroneopterin = 6-hydroxymethyl-7,8-dihydropterin + glycolaldehyde</text>
        <dbReference type="Rhea" id="RHEA:10540"/>
        <dbReference type="ChEBI" id="CHEBI:17001"/>
        <dbReference type="ChEBI" id="CHEBI:17071"/>
        <dbReference type="ChEBI" id="CHEBI:44841"/>
        <dbReference type="EC" id="4.1.2.25"/>
    </reaction>
</comment>
<evidence type="ECO:0000313" key="8">
    <source>
        <dbReference type="EMBL" id="RQH42302.1"/>
    </source>
</evidence>
<dbReference type="SMART" id="SM00905">
    <property type="entry name" value="FolB"/>
    <property type="match status" value="1"/>
</dbReference>
<dbReference type="PANTHER" id="PTHR42844:SF1">
    <property type="entry name" value="DIHYDRONEOPTERIN ALDOLASE 1-RELATED"/>
    <property type="match status" value="1"/>
</dbReference>
<dbReference type="UniPathway" id="UPA00077">
    <property type="reaction ID" value="UER00154"/>
</dbReference>
<keyword evidence="5 6" id="KW-0456">Lyase</keyword>
<protein>
    <recommendedName>
        <fullName evidence="6">7,8-dihydroneopterin aldolase</fullName>
        <ecNumber evidence="6">4.1.2.25</ecNumber>
    </recommendedName>
</protein>
<keyword evidence="9" id="KW-1185">Reference proteome</keyword>
<dbReference type="InterPro" id="IPR043133">
    <property type="entry name" value="GTP-CH-I_C/QueF"/>
</dbReference>
<dbReference type="OrthoDB" id="9803748at2"/>